<evidence type="ECO:0000313" key="2">
    <source>
        <dbReference type="EMBL" id="WGK95482.1"/>
    </source>
</evidence>
<keyword evidence="1" id="KW-0812">Transmembrane</keyword>
<evidence type="ECO:0000313" key="3">
    <source>
        <dbReference type="Proteomes" id="UP001232117"/>
    </source>
</evidence>
<name>A0ABY8N7G0_9FLAO</name>
<organism evidence="2 3">
    <name type="scientific">Flavobacterium keumense</name>
    <dbReference type="NCBI Taxonomy" id="1306518"/>
    <lineage>
        <taxon>Bacteria</taxon>
        <taxon>Pseudomonadati</taxon>
        <taxon>Bacteroidota</taxon>
        <taxon>Flavobacteriia</taxon>
        <taxon>Flavobacteriales</taxon>
        <taxon>Flavobacteriaceae</taxon>
        <taxon>Flavobacterium</taxon>
    </lineage>
</organism>
<evidence type="ECO:0000256" key="1">
    <source>
        <dbReference type="SAM" id="Phobius"/>
    </source>
</evidence>
<dbReference type="Proteomes" id="UP001232117">
    <property type="component" value="Chromosome"/>
</dbReference>
<accession>A0ABY8N7G0</accession>
<protein>
    <submittedName>
        <fullName evidence="2">Uncharacterized protein</fullName>
    </submittedName>
</protein>
<gene>
    <name evidence="2" type="ORF">MG292_04430</name>
</gene>
<keyword evidence="1" id="KW-1133">Transmembrane helix</keyword>
<feature type="transmembrane region" description="Helical" evidence="1">
    <location>
        <begin position="34"/>
        <end position="51"/>
    </location>
</feature>
<sequence length="130" mass="15299">MNSFFEEFSIIGLVIVPTIFFISRKVLRKKDSFIIIFCFTIALASITTYKLSVEEFLKPNFLLLWYSPIYSLLLYRLMLIPFWLRKKRDPKIPPREMFYSGDVSLIADKLFGFIFIILSVVLPMVLILNT</sequence>
<keyword evidence="1" id="KW-0472">Membrane</keyword>
<feature type="transmembrane region" description="Helical" evidence="1">
    <location>
        <begin position="6"/>
        <end position="22"/>
    </location>
</feature>
<feature type="transmembrane region" description="Helical" evidence="1">
    <location>
        <begin position="105"/>
        <end position="128"/>
    </location>
</feature>
<feature type="transmembrane region" description="Helical" evidence="1">
    <location>
        <begin position="63"/>
        <end position="84"/>
    </location>
</feature>
<dbReference type="RefSeq" id="WP_264533913.1">
    <property type="nucleotide sequence ID" value="NZ_CP092332.1"/>
</dbReference>
<proteinExistence type="predicted"/>
<keyword evidence="3" id="KW-1185">Reference proteome</keyword>
<dbReference type="EMBL" id="CP092332">
    <property type="protein sequence ID" value="WGK95482.1"/>
    <property type="molecule type" value="Genomic_DNA"/>
</dbReference>
<reference evidence="2 3" key="1">
    <citation type="submission" date="2023-06" db="EMBL/GenBank/DDBJ databases">
        <title>Complete Genome Sequence of Flavobacterium keumense K3R-10.</title>
        <authorList>
            <person name="Jeong H."/>
            <person name="Jhang S.Y."/>
            <person name="Kim J.N."/>
        </authorList>
    </citation>
    <scope>NUCLEOTIDE SEQUENCE [LARGE SCALE GENOMIC DNA]</scope>
    <source>
        <strain evidence="2 3">K3R-10</strain>
    </source>
</reference>